<reference evidence="2" key="1">
    <citation type="submission" date="2023-08" db="EMBL/GenBank/DDBJ databases">
        <authorList>
            <person name="Audoor S."/>
            <person name="Bilcke G."/>
        </authorList>
    </citation>
    <scope>NUCLEOTIDE SEQUENCE</scope>
</reference>
<keyword evidence="3" id="KW-1185">Reference proteome</keyword>
<dbReference type="Proteomes" id="UP001295423">
    <property type="component" value="Unassembled WGS sequence"/>
</dbReference>
<name>A0AAD2JHH8_9STRA</name>
<evidence type="ECO:0000313" key="2">
    <source>
        <dbReference type="EMBL" id="CAJ1949370.1"/>
    </source>
</evidence>
<sequence>MIHKKETVAGQEHGEVLLEHDSDGSVEVLSQNSTITYEIGDHVYRWQSFLGVPFHTQQHGIVVACESDSIILALVRKQYAFDSGVIDTVLKDDADAEFCMFRERIPLHEARESWHKIPYGVPWTKRLFTRAGTANPINADPVEEVMSRIAFVWKNSALLRNMGMEHTSEKDISECVVVWCKTGNFHSYHGLAKVGHHGADMGSNATMAGSIVSQIVASAVVPIAAPVFVVYDLANTVKSMRASQQCQKEWRRITWEWNDRYSVTKTLKAESHDDPTQREEDQSTTEHSVAN</sequence>
<dbReference type="EMBL" id="CAKOGP040001758">
    <property type="protein sequence ID" value="CAJ1949370.1"/>
    <property type="molecule type" value="Genomic_DNA"/>
</dbReference>
<organism evidence="2 3">
    <name type="scientific">Cylindrotheca closterium</name>
    <dbReference type="NCBI Taxonomy" id="2856"/>
    <lineage>
        <taxon>Eukaryota</taxon>
        <taxon>Sar</taxon>
        <taxon>Stramenopiles</taxon>
        <taxon>Ochrophyta</taxon>
        <taxon>Bacillariophyta</taxon>
        <taxon>Bacillariophyceae</taxon>
        <taxon>Bacillariophycidae</taxon>
        <taxon>Bacillariales</taxon>
        <taxon>Bacillariaceae</taxon>
        <taxon>Cylindrotheca</taxon>
    </lineage>
</organism>
<gene>
    <name evidence="2" type="ORF">CYCCA115_LOCUS12060</name>
</gene>
<accession>A0AAD2JHH8</accession>
<comment type="caution">
    <text evidence="2">The sequence shown here is derived from an EMBL/GenBank/DDBJ whole genome shotgun (WGS) entry which is preliminary data.</text>
</comment>
<evidence type="ECO:0000313" key="3">
    <source>
        <dbReference type="Proteomes" id="UP001295423"/>
    </source>
</evidence>
<proteinExistence type="predicted"/>
<dbReference type="AlphaFoldDB" id="A0AAD2JHH8"/>
<evidence type="ECO:0000256" key="1">
    <source>
        <dbReference type="SAM" id="MobiDB-lite"/>
    </source>
</evidence>
<protein>
    <submittedName>
        <fullName evidence="2">Uncharacterized protein</fullName>
    </submittedName>
</protein>
<feature type="region of interest" description="Disordered" evidence="1">
    <location>
        <begin position="268"/>
        <end position="291"/>
    </location>
</feature>
<feature type="compositionally biased region" description="Basic and acidic residues" evidence="1">
    <location>
        <begin position="268"/>
        <end position="281"/>
    </location>
</feature>